<evidence type="ECO:0000256" key="1">
    <source>
        <dbReference type="ARBA" id="ARBA00001974"/>
    </source>
</evidence>
<dbReference type="InterPro" id="IPR012675">
    <property type="entry name" value="Beta-grasp_dom_sf"/>
</dbReference>
<dbReference type="InterPro" id="IPR039261">
    <property type="entry name" value="FNR_nucleotide-bd"/>
</dbReference>
<dbReference type="Pfam" id="PF00970">
    <property type="entry name" value="FAD_binding_6"/>
    <property type="match status" value="1"/>
</dbReference>
<keyword evidence="11" id="KW-1185">Reference proteome</keyword>
<dbReference type="Gene3D" id="3.40.50.80">
    <property type="entry name" value="Nucleotide-binding domain of ferredoxin-NADP reductase (FNR) module"/>
    <property type="match status" value="1"/>
</dbReference>
<evidence type="ECO:0000256" key="2">
    <source>
        <dbReference type="ARBA" id="ARBA00022630"/>
    </source>
</evidence>
<evidence type="ECO:0000259" key="9">
    <source>
        <dbReference type="PROSITE" id="PS51384"/>
    </source>
</evidence>
<dbReference type="InterPro" id="IPR050415">
    <property type="entry name" value="MRET"/>
</dbReference>
<dbReference type="InterPro" id="IPR001041">
    <property type="entry name" value="2Fe-2S_ferredoxin-type"/>
</dbReference>
<dbReference type="PROSITE" id="PS51384">
    <property type="entry name" value="FAD_FR"/>
    <property type="match status" value="1"/>
</dbReference>
<evidence type="ECO:0000256" key="7">
    <source>
        <dbReference type="ARBA" id="ARBA00023004"/>
    </source>
</evidence>
<dbReference type="InterPro" id="IPR008333">
    <property type="entry name" value="Cbr1-like_FAD-bd_dom"/>
</dbReference>
<dbReference type="Gene3D" id="3.10.20.30">
    <property type="match status" value="1"/>
</dbReference>
<dbReference type="InterPro" id="IPR017927">
    <property type="entry name" value="FAD-bd_FR_type"/>
</dbReference>
<dbReference type="CDD" id="cd00207">
    <property type="entry name" value="fer2"/>
    <property type="match status" value="1"/>
</dbReference>
<dbReference type="Proteomes" id="UP000642993">
    <property type="component" value="Unassembled WGS sequence"/>
</dbReference>
<sequence length="368" mass="41030">MSVVTSSRPGRRVLGSSIARAMASPHSVDRYVSMIDPAWSLTDVRAEVTAVDRKTSDSVTLTLRPNANWKGFRAGQFVRLSVDIDGIRRTRCYSPADSQFRRDGRIELTIKVDPNGLVSPYLRDNAKPGMIVTLSPAQGEFFVPLPHPRRILLISGGSGITPVMSMLRTLCDKAYNGKITFLHYAFTENDIIYRRELDELKEQYPTVKIVRAYTEQETGGDLHGYFNREHLEAAEPYFHDAETFLCGPLPLMDAVRKVYAEDGLDDQLHLEQFAAPVRTVPSDDVEGDLSFTFADKKVTNNGRSILEQAEEAGLTPEYGCRMGICFSCTKRKDFGTTRNVMTGEIDSEEDKDIQICVTAPCGDVSVNL</sequence>
<keyword evidence="7" id="KW-0408">Iron</keyword>
<organism evidence="10 11">
    <name type="scientific">Lolliginicoccus lacisalsi</name>
    <dbReference type="NCBI Taxonomy" id="2742202"/>
    <lineage>
        <taxon>Bacteria</taxon>
        <taxon>Bacillati</taxon>
        <taxon>Actinomycetota</taxon>
        <taxon>Actinomycetes</taxon>
        <taxon>Mycobacteriales</taxon>
        <taxon>Hoyosellaceae</taxon>
        <taxon>Lolliginicoccus</taxon>
    </lineage>
</organism>
<dbReference type="AlphaFoldDB" id="A0A927PJX2"/>
<dbReference type="Pfam" id="PF00111">
    <property type="entry name" value="Fer2"/>
    <property type="match status" value="1"/>
</dbReference>
<dbReference type="RefSeq" id="WP_192037989.1">
    <property type="nucleotide sequence ID" value="NZ_JACYWE010000001.1"/>
</dbReference>
<name>A0A927PJX2_9ACTN</name>
<dbReference type="SUPFAM" id="SSF54292">
    <property type="entry name" value="2Fe-2S ferredoxin-like"/>
    <property type="match status" value="1"/>
</dbReference>
<keyword evidence="4" id="KW-0479">Metal-binding</keyword>
<accession>A0A927PJX2</accession>
<keyword evidence="5" id="KW-0274">FAD</keyword>
<dbReference type="EMBL" id="JACYWE010000001">
    <property type="protein sequence ID" value="MBD8505038.1"/>
    <property type="molecule type" value="Genomic_DNA"/>
</dbReference>
<gene>
    <name evidence="10" type="ORF">HT102_00855</name>
</gene>
<dbReference type="PANTHER" id="PTHR47354:SF6">
    <property type="entry name" value="NADH OXIDOREDUCTASE HCR"/>
    <property type="match status" value="1"/>
</dbReference>
<dbReference type="SUPFAM" id="SSF52343">
    <property type="entry name" value="Ferredoxin reductase-like, C-terminal NADP-linked domain"/>
    <property type="match status" value="1"/>
</dbReference>
<proteinExistence type="predicted"/>
<dbReference type="PANTHER" id="PTHR47354">
    <property type="entry name" value="NADH OXIDOREDUCTASE HCR"/>
    <property type="match status" value="1"/>
</dbReference>
<comment type="cofactor">
    <cofactor evidence="1">
        <name>FAD</name>
        <dbReference type="ChEBI" id="CHEBI:57692"/>
    </cofactor>
</comment>
<dbReference type="InterPro" id="IPR017938">
    <property type="entry name" value="Riboflavin_synthase-like_b-brl"/>
</dbReference>
<dbReference type="GO" id="GO:0016491">
    <property type="term" value="F:oxidoreductase activity"/>
    <property type="evidence" value="ECO:0007669"/>
    <property type="project" value="UniProtKB-KW"/>
</dbReference>
<evidence type="ECO:0000256" key="5">
    <source>
        <dbReference type="ARBA" id="ARBA00022827"/>
    </source>
</evidence>
<evidence type="ECO:0000256" key="8">
    <source>
        <dbReference type="ARBA" id="ARBA00023014"/>
    </source>
</evidence>
<dbReference type="PRINTS" id="PR00406">
    <property type="entry name" value="CYTB5RDTASE"/>
</dbReference>
<keyword evidence="6" id="KW-0560">Oxidoreductase</keyword>
<keyword evidence="8" id="KW-0411">Iron-sulfur</keyword>
<evidence type="ECO:0000313" key="10">
    <source>
        <dbReference type="EMBL" id="MBD8505038.1"/>
    </source>
</evidence>
<reference evidence="10" key="1">
    <citation type="submission" date="2020-09" db="EMBL/GenBank/DDBJ databases">
        <title>Hoyosella lacisalsi sp. nov., a halotolerant actinobacterium isolated from soil of Lake Gudzhirganskoe.</title>
        <authorList>
            <person name="Yang Q."/>
            <person name="Guo P.Y."/>
            <person name="Liu S.W."/>
            <person name="Li F.N."/>
            <person name="Sun C.H."/>
        </authorList>
    </citation>
    <scope>NUCLEOTIDE SEQUENCE</scope>
    <source>
        <strain evidence="10">G463</strain>
    </source>
</reference>
<keyword evidence="3" id="KW-0001">2Fe-2S</keyword>
<dbReference type="InterPro" id="IPR036010">
    <property type="entry name" value="2Fe-2S_ferredoxin-like_sf"/>
</dbReference>
<comment type="caution">
    <text evidence="10">The sequence shown here is derived from an EMBL/GenBank/DDBJ whole genome shotgun (WGS) entry which is preliminary data.</text>
</comment>
<dbReference type="GO" id="GO:0046872">
    <property type="term" value="F:metal ion binding"/>
    <property type="evidence" value="ECO:0007669"/>
    <property type="project" value="UniProtKB-KW"/>
</dbReference>
<protein>
    <submittedName>
        <fullName evidence="10">Ferredoxin reductase</fullName>
    </submittedName>
</protein>
<dbReference type="PRINTS" id="PR00371">
    <property type="entry name" value="FPNCR"/>
</dbReference>
<dbReference type="InterPro" id="IPR001433">
    <property type="entry name" value="OxRdtase_FAD/NAD-bd"/>
</dbReference>
<dbReference type="SUPFAM" id="SSF63380">
    <property type="entry name" value="Riboflavin synthase domain-like"/>
    <property type="match status" value="1"/>
</dbReference>
<dbReference type="Pfam" id="PF00175">
    <property type="entry name" value="NAD_binding_1"/>
    <property type="match status" value="1"/>
</dbReference>
<dbReference type="InterPro" id="IPR001709">
    <property type="entry name" value="Flavoprot_Pyr_Nucl_cyt_Rdtase"/>
</dbReference>
<evidence type="ECO:0000313" key="11">
    <source>
        <dbReference type="Proteomes" id="UP000642993"/>
    </source>
</evidence>
<dbReference type="CDD" id="cd06216">
    <property type="entry name" value="FNR_iron_sulfur_binding_2"/>
    <property type="match status" value="1"/>
</dbReference>
<dbReference type="GO" id="GO:0051537">
    <property type="term" value="F:2 iron, 2 sulfur cluster binding"/>
    <property type="evidence" value="ECO:0007669"/>
    <property type="project" value="UniProtKB-KW"/>
</dbReference>
<dbReference type="Gene3D" id="2.40.30.10">
    <property type="entry name" value="Translation factors"/>
    <property type="match status" value="1"/>
</dbReference>
<evidence type="ECO:0000256" key="4">
    <source>
        <dbReference type="ARBA" id="ARBA00022723"/>
    </source>
</evidence>
<evidence type="ECO:0000256" key="3">
    <source>
        <dbReference type="ARBA" id="ARBA00022714"/>
    </source>
</evidence>
<keyword evidence="2" id="KW-0285">Flavoprotein</keyword>
<feature type="domain" description="FAD-binding FR-type" evidence="9">
    <location>
        <begin position="41"/>
        <end position="144"/>
    </location>
</feature>
<evidence type="ECO:0000256" key="6">
    <source>
        <dbReference type="ARBA" id="ARBA00023002"/>
    </source>
</evidence>